<feature type="compositionally biased region" description="Basic and acidic residues" evidence="1">
    <location>
        <begin position="18"/>
        <end position="37"/>
    </location>
</feature>
<feature type="region of interest" description="Disordered" evidence="1">
    <location>
        <begin position="1"/>
        <end position="55"/>
    </location>
</feature>
<sequence>MADTPPSGQKDAPPRPPVKKDAPKPDQQDNAPKEQKDTTNAPEGSKTPDEFAPAIEAAKAAKRLQDTADTLKKQASLIKDPAERERLIRAAYDKEVQAHGQSKKARAMASGWGQGAFAGVGIASAVGMGLGNLVGVLLSGVTAVPGVLVGSGVGAAHGPWFKLGGGGKKGNGKDGGKEGEDKSAEDDSDDEEAHRAIVEAARQAEAEEGGSGKTEQETQPVQKA</sequence>
<evidence type="ECO:0000313" key="2">
    <source>
        <dbReference type="EMBL" id="KAJ9131693.1"/>
    </source>
</evidence>
<evidence type="ECO:0000313" key="3">
    <source>
        <dbReference type="Proteomes" id="UP001174691"/>
    </source>
</evidence>
<organism evidence="2 3">
    <name type="scientific">Coniochaeta hoffmannii</name>
    <dbReference type="NCBI Taxonomy" id="91930"/>
    <lineage>
        <taxon>Eukaryota</taxon>
        <taxon>Fungi</taxon>
        <taxon>Dikarya</taxon>
        <taxon>Ascomycota</taxon>
        <taxon>Pezizomycotina</taxon>
        <taxon>Sordariomycetes</taxon>
        <taxon>Sordariomycetidae</taxon>
        <taxon>Coniochaetales</taxon>
        <taxon>Coniochaetaceae</taxon>
        <taxon>Coniochaeta</taxon>
    </lineage>
</organism>
<name>A0AA38R2U2_9PEZI</name>
<dbReference type="Proteomes" id="UP001174691">
    <property type="component" value="Unassembled WGS sequence"/>
</dbReference>
<reference evidence="2" key="1">
    <citation type="submission" date="2022-07" db="EMBL/GenBank/DDBJ databases">
        <title>Fungi with potential for degradation of polypropylene.</title>
        <authorList>
            <person name="Gostincar C."/>
        </authorList>
    </citation>
    <scope>NUCLEOTIDE SEQUENCE</scope>
    <source>
        <strain evidence="2">EXF-13287</strain>
    </source>
</reference>
<feature type="region of interest" description="Disordered" evidence="1">
    <location>
        <begin position="159"/>
        <end position="224"/>
    </location>
</feature>
<dbReference type="AlphaFoldDB" id="A0AA38R2U2"/>
<dbReference type="EMBL" id="JANBVN010000233">
    <property type="protein sequence ID" value="KAJ9131693.1"/>
    <property type="molecule type" value="Genomic_DNA"/>
</dbReference>
<feature type="compositionally biased region" description="Basic and acidic residues" evidence="1">
    <location>
        <begin position="171"/>
        <end position="182"/>
    </location>
</feature>
<gene>
    <name evidence="2" type="ORF">NKR19_g9502</name>
</gene>
<protein>
    <submittedName>
        <fullName evidence="2">Uncharacterized protein</fullName>
    </submittedName>
</protein>
<evidence type="ECO:0000256" key="1">
    <source>
        <dbReference type="SAM" id="MobiDB-lite"/>
    </source>
</evidence>
<feature type="compositionally biased region" description="Basic and acidic residues" evidence="1">
    <location>
        <begin position="192"/>
        <end position="205"/>
    </location>
</feature>
<comment type="caution">
    <text evidence="2">The sequence shown here is derived from an EMBL/GenBank/DDBJ whole genome shotgun (WGS) entry which is preliminary data.</text>
</comment>
<proteinExistence type="predicted"/>
<keyword evidence="3" id="KW-1185">Reference proteome</keyword>
<accession>A0AA38R2U2</accession>